<organism evidence="1">
    <name type="scientific">Uncultured Desulfatiglans sp</name>
    <dbReference type="NCBI Taxonomy" id="1748965"/>
    <lineage>
        <taxon>Bacteria</taxon>
        <taxon>Pseudomonadati</taxon>
        <taxon>Thermodesulfobacteriota</taxon>
        <taxon>Desulfobacteria</taxon>
        <taxon>Desulfatiglandales</taxon>
        <taxon>Desulfatiglandaceae</taxon>
        <taxon>Desulfatiglans</taxon>
        <taxon>environmental samples</taxon>
    </lineage>
</organism>
<name>A0A653A5V7_UNCDX</name>
<dbReference type="EMBL" id="UPXX01000018">
    <property type="protein sequence ID" value="VBB43052.1"/>
    <property type="molecule type" value="Genomic_DNA"/>
</dbReference>
<dbReference type="AlphaFoldDB" id="A0A653A5V7"/>
<evidence type="ECO:0000313" key="1">
    <source>
        <dbReference type="EMBL" id="VBB43052.1"/>
    </source>
</evidence>
<accession>A0A653A5V7</accession>
<reference evidence="1" key="1">
    <citation type="submission" date="2018-07" db="EMBL/GenBank/DDBJ databases">
        <authorList>
            <consortium name="Genoscope - CEA"/>
            <person name="William W."/>
        </authorList>
    </citation>
    <scope>NUCLEOTIDE SEQUENCE</scope>
    <source>
        <strain evidence="1">IK1</strain>
    </source>
</reference>
<sequence>MENIKHVAFLIRTEKDLWEGSRSTLGLAVENFYSYMFVIDVEVEMTEAYKENLEWLEDMECQYFSNNQVNVDQHGFTYMSLEDIGRKLREMDLIVPFGRLS</sequence>
<proteinExistence type="predicted"/>
<gene>
    <name evidence="1" type="ORF">TRIP_B250165</name>
</gene>
<protein>
    <submittedName>
        <fullName evidence="1">Uncharacterized protein</fullName>
    </submittedName>
</protein>